<dbReference type="GO" id="GO:0019350">
    <property type="term" value="P:teichoic acid biosynthetic process"/>
    <property type="evidence" value="ECO:0007669"/>
    <property type="project" value="UniProtKB-KW"/>
</dbReference>
<dbReference type="PATRIC" id="fig|927665.4.peg.3668"/>
<dbReference type="Gene3D" id="3.40.50.12580">
    <property type="match status" value="1"/>
</dbReference>
<dbReference type="PANTHER" id="PTHR37316">
    <property type="entry name" value="TEICHOIC ACID GLYCEROL-PHOSPHATE PRIMASE"/>
    <property type="match status" value="1"/>
</dbReference>
<evidence type="ECO:0000313" key="9">
    <source>
        <dbReference type="Proteomes" id="UP000033047"/>
    </source>
</evidence>
<protein>
    <recommendedName>
        <fullName evidence="10">CDP-glycerol glycerophosphotransferase</fullName>
    </recommendedName>
</protein>
<dbReference type="InterPro" id="IPR043148">
    <property type="entry name" value="TagF_C"/>
</dbReference>
<accession>A0A0F5J6C2</accession>
<dbReference type="PANTHER" id="PTHR37316:SF3">
    <property type="entry name" value="TEICHOIC ACID GLYCEROL-PHOSPHATE TRANSFERASE"/>
    <property type="match status" value="1"/>
</dbReference>
<dbReference type="GO" id="GO:0047355">
    <property type="term" value="F:CDP-glycerol glycerophosphotransferase activity"/>
    <property type="evidence" value="ECO:0007669"/>
    <property type="project" value="InterPro"/>
</dbReference>
<dbReference type="SUPFAM" id="SSF53756">
    <property type="entry name" value="UDP-Glycosyltransferase/glycogen phosphorylase"/>
    <property type="match status" value="1"/>
</dbReference>
<keyword evidence="6 7" id="KW-0472">Membrane</keyword>
<dbReference type="AlphaFoldDB" id="A0A0F5J6C2"/>
<proteinExistence type="inferred from homology"/>
<comment type="similarity">
    <text evidence="2">Belongs to the CDP-glycerol glycerophosphotransferase family.</text>
</comment>
<evidence type="ECO:0000256" key="7">
    <source>
        <dbReference type="SAM" id="Phobius"/>
    </source>
</evidence>
<evidence type="ECO:0000256" key="6">
    <source>
        <dbReference type="ARBA" id="ARBA00023136"/>
    </source>
</evidence>
<name>A0A0F5J6C2_9BACT</name>
<dbReference type="InterPro" id="IPR051612">
    <property type="entry name" value="Teichoic_Acid_Biosynth"/>
</dbReference>
<gene>
    <name evidence="8" type="ORF">HMPREF1535_03567</name>
</gene>
<organism evidence="8 9">
    <name type="scientific">Parabacteroides goldsteinii DSM 19448 = WAL 12034</name>
    <dbReference type="NCBI Taxonomy" id="927665"/>
    <lineage>
        <taxon>Bacteria</taxon>
        <taxon>Pseudomonadati</taxon>
        <taxon>Bacteroidota</taxon>
        <taxon>Bacteroidia</taxon>
        <taxon>Bacteroidales</taxon>
        <taxon>Tannerellaceae</taxon>
        <taxon>Parabacteroides</taxon>
    </lineage>
</organism>
<keyword evidence="7" id="KW-0812">Transmembrane</keyword>
<evidence type="ECO:0000256" key="5">
    <source>
        <dbReference type="ARBA" id="ARBA00022944"/>
    </source>
</evidence>
<dbReference type="HOGENOM" id="CLU_029598_1_0_10"/>
<dbReference type="InterPro" id="IPR043149">
    <property type="entry name" value="TagF_N"/>
</dbReference>
<evidence type="ECO:0000256" key="4">
    <source>
        <dbReference type="ARBA" id="ARBA00022679"/>
    </source>
</evidence>
<evidence type="ECO:0000256" key="2">
    <source>
        <dbReference type="ARBA" id="ARBA00010488"/>
    </source>
</evidence>
<feature type="transmembrane region" description="Helical" evidence="7">
    <location>
        <begin position="7"/>
        <end position="25"/>
    </location>
</feature>
<keyword evidence="5" id="KW-0777">Teichoic acid biosynthesis</keyword>
<sequence>MNYYIKIVIIYIIRILFHIFSFLPVKKNRIFFSSFEGKNYGCSPKYIFEFMYENYGDSCEYVWCINNENKIPENYKIILCDYLSFRHLFYLLTSRVIITNMVIEPFFIKHKTQLVINTWHGGGAYKKGHENSPYISNARRIYMDCLRKMRQGQTDHVISSCRAFSETHFKVLNVPIDKFLSIGMPRNDLFFSSRQRILKDVICKRLGIDKHKIVVLYAPTFRGLWRKAQSVTSILNPTIVCNTVKKKFGTDAILLYRHHINIAGDDLPLKGVVDVSDYQDMQELLILADIFITDYSSAVWDFSLTGKPGFLFTPDLSIYKTDTDFDTPIELWPYPYALTIEDLCANILKYDEEESSQKIKAHHALLGSFEKGIATSEICKIIKDHMDK</sequence>
<dbReference type="Pfam" id="PF04464">
    <property type="entry name" value="Glyphos_transf"/>
    <property type="match status" value="1"/>
</dbReference>
<dbReference type="InterPro" id="IPR007554">
    <property type="entry name" value="Glycerophosphate_synth"/>
</dbReference>
<dbReference type="EMBL" id="AQHV01000015">
    <property type="protein sequence ID" value="KKB53339.1"/>
    <property type="molecule type" value="Genomic_DNA"/>
</dbReference>
<dbReference type="GO" id="GO:0005886">
    <property type="term" value="C:plasma membrane"/>
    <property type="evidence" value="ECO:0007669"/>
    <property type="project" value="UniProtKB-SubCell"/>
</dbReference>
<keyword evidence="7" id="KW-1133">Transmembrane helix</keyword>
<evidence type="ECO:0008006" key="10">
    <source>
        <dbReference type="Google" id="ProtNLM"/>
    </source>
</evidence>
<keyword evidence="3" id="KW-1003">Cell membrane</keyword>
<dbReference type="STRING" id="927665.HMPREF1535_03567"/>
<evidence type="ECO:0000256" key="3">
    <source>
        <dbReference type="ARBA" id="ARBA00022475"/>
    </source>
</evidence>
<dbReference type="RefSeq" id="WP_052716742.1">
    <property type="nucleotide sequence ID" value="NZ_KQ033913.1"/>
</dbReference>
<dbReference type="Proteomes" id="UP000033047">
    <property type="component" value="Unassembled WGS sequence"/>
</dbReference>
<evidence type="ECO:0000313" key="8">
    <source>
        <dbReference type="EMBL" id="KKB53339.1"/>
    </source>
</evidence>
<evidence type="ECO:0000256" key="1">
    <source>
        <dbReference type="ARBA" id="ARBA00004202"/>
    </source>
</evidence>
<dbReference type="Gene3D" id="3.40.50.11820">
    <property type="match status" value="1"/>
</dbReference>
<comment type="subcellular location">
    <subcellularLocation>
        <location evidence="1">Cell membrane</location>
        <topology evidence="1">Peripheral membrane protein</topology>
    </subcellularLocation>
</comment>
<reference evidence="8 9" key="1">
    <citation type="submission" date="2013-04" db="EMBL/GenBank/DDBJ databases">
        <title>The Genome Sequence of Parabacteroides goldsteinii DSM 19448.</title>
        <authorList>
            <consortium name="The Broad Institute Genomics Platform"/>
            <person name="Earl A."/>
            <person name="Ward D."/>
            <person name="Feldgarden M."/>
            <person name="Gevers D."/>
            <person name="Martens E."/>
            <person name="Sakamoto M."/>
            <person name="Benno Y."/>
            <person name="Song Y."/>
            <person name="Liu C."/>
            <person name="Lee J."/>
            <person name="Bolanos M."/>
            <person name="Vaisanen M.L."/>
            <person name="Finegold S.M."/>
            <person name="Walker B."/>
            <person name="Young S."/>
            <person name="Zeng Q."/>
            <person name="Gargeya S."/>
            <person name="Fitzgerald M."/>
            <person name="Haas B."/>
            <person name="Abouelleil A."/>
            <person name="Allen A.W."/>
            <person name="Alvarado L."/>
            <person name="Arachchi H.M."/>
            <person name="Berlin A.M."/>
            <person name="Chapman S.B."/>
            <person name="Gainer-Dewar J."/>
            <person name="Goldberg J."/>
            <person name="Griggs A."/>
            <person name="Gujja S."/>
            <person name="Hansen M."/>
            <person name="Howarth C."/>
            <person name="Imamovic A."/>
            <person name="Ireland A."/>
            <person name="Larimer J."/>
            <person name="McCowan C."/>
            <person name="Murphy C."/>
            <person name="Pearson M."/>
            <person name="Poon T.W."/>
            <person name="Priest M."/>
            <person name="Roberts A."/>
            <person name="Saif S."/>
            <person name="Shea T."/>
            <person name="Sisk P."/>
            <person name="Sykes S."/>
            <person name="Wortman J."/>
            <person name="Nusbaum C."/>
            <person name="Birren B."/>
        </authorList>
    </citation>
    <scope>NUCLEOTIDE SEQUENCE [LARGE SCALE GENOMIC DNA]</scope>
    <source>
        <strain evidence="8 9">DSM 19448</strain>
    </source>
</reference>
<keyword evidence="4" id="KW-0808">Transferase</keyword>
<comment type="caution">
    <text evidence="8">The sequence shown here is derived from an EMBL/GenBank/DDBJ whole genome shotgun (WGS) entry which is preliminary data.</text>
</comment>